<sequence length="672" mass="76595">MLKMKKFPVKIDLSTFFEDERKYVIILVDPQWKNVEYLQRRVEEIFDVRPVRFLTIDNLFIPPQESIEVVEFTESLKAFIPKRALEESRRRSKQLKPETQAIVNNIEESIEKNLVKKRKYYTLGMDIQGSSTPNQTKKSRHTPKIVNQSPENIIRKVSNESQEITSTNEQLSLLKGCEQVHLNQSVEKKSICDGAKSLPSLVEKQSVTTNESKENSTSKRKRKRTHKESSALSMDFEEEKTECTLTLRPEVPSSTFLNKSKSSNKSSHIYFEDSTIMESKSKNQEKKSISKSMTNGKANTTKVSFKCKRSDAEFEKPVVFPLKYINKNNKPIKSIIDIQENILLQPANVDILCKAPVMNDTENQLEENVLSTTFNTTENKENETINEITNITETADNFEPENNANIITNGLDHINCKLVRDSGTEKEIQNSNTVKEIEDNNLKENSNCEGSINDEKDTITDVNSNGKDKNATNQSQSEISYNECNLNKEVQETVSSIDKIKQTNITNSTSTNMTEMSDYSQLMDESSVIDLDDDDEVVIDLSDAEDQQKSMATSHGRLSKSLNKSISTMSIDEMLDFCVPLTGVPELGDVIIFKFNRRISGAKIEESQFIACRCDHINRRTKALKLAVINASLENDVLPQKYKYSLDDTFEIRFMNIKFTEMIDPKVLKLSS</sequence>
<dbReference type="FunCoup" id="A0A6I9V618">
    <property type="interactions" value="10"/>
</dbReference>
<dbReference type="GeneID" id="105227288"/>
<protein>
    <submittedName>
        <fullName evidence="4">Coilin isoform X1</fullName>
    </submittedName>
</protein>
<gene>
    <name evidence="4" type="primary">LOC105227288</name>
</gene>
<dbReference type="InterPro" id="IPR031722">
    <property type="entry name" value="Coilin_N"/>
</dbReference>
<evidence type="ECO:0000313" key="3">
    <source>
        <dbReference type="Proteomes" id="UP001652620"/>
    </source>
</evidence>
<dbReference type="Proteomes" id="UP001652620">
    <property type="component" value="Unplaced"/>
</dbReference>
<reference evidence="4" key="1">
    <citation type="submission" date="2025-08" db="UniProtKB">
        <authorList>
            <consortium name="RefSeq"/>
        </authorList>
    </citation>
    <scope>IDENTIFICATION</scope>
    <source>
        <tissue evidence="4">Adult</tissue>
    </source>
</reference>
<feature type="domain" description="Coilin N-terminal" evidence="2">
    <location>
        <begin position="11"/>
        <end position="140"/>
    </location>
</feature>
<dbReference type="AlphaFoldDB" id="A0A6I9V618"/>
<evidence type="ECO:0000256" key="1">
    <source>
        <dbReference type="SAM" id="MobiDB-lite"/>
    </source>
</evidence>
<evidence type="ECO:0000259" key="2">
    <source>
        <dbReference type="Pfam" id="PF15862"/>
    </source>
</evidence>
<dbReference type="OrthoDB" id="74813at2759"/>
<accession>A0A6I9V618</accession>
<feature type="compositionally biased region" description="Polar residues" evidence="1">
    <location>
        <begin position="460"/>
        <end position="477"/>
    </location>
</feature>
<dbReference type="RefSeq" id="XP_011204844.2">
    <property type="nucleotide sequence ID" value="XM_011206542.4"/>
</dbReference>
<keyword evidence="3" id="KW-1185">Reference proteome</keyword>
<feature type="region of interest" description="Disordered" evidence="1">
    <location>
        <begin position="203"/>
        <end position="235"/>
    </location>
</feature>
<organism evidence="3 4">
    <name type="scientific">Bactrocera dorsalis</name>
    <name type="common">Oriental fruit fly</name>
    <name type="synonym">Dacus dorsalis</name>
    <dbReference type="NCBI Taxonomy" id="27457"/>
    <lineage>
        <taxon>Eukaryota</taxon>
        <taxon>Metazoa</taxon>
        <taxon>Ecdysozoa</taxon>
        <taxon>Arthropoda</taxon>
        <taxon>Hexapoda</taxon>
        <taxon>Insecta</taxon>
        <taxon>Pterygota</taxon>
        <taxon>Neoptera</taxon>
        <taxon>Endopterygota</taxon>
        <taxon>Diptera</taxon>
        <taxon>Brachycera</taxon>
        <taxon>Muscomorpha</taxon>
        <taxon>Tephritoidea</taxon>
        <taxon>Tephritidae</taxon>
        <taxon>Bactrocera</taxon>
        <taxon>Bactrocera</taxon>
    </lineage>
</organism>
<evidence type="ECO:0000313" key="4">
    <source>
        <dbReference type="RefSeq" id="XP_011204844.2"/>
    </source>
</evidence>
<dbReference type="InParanoid" id="A0A6I9V618"/>
<feature type="region of interest" description="Disordered" evidence="1">
    <location>
        <begin position="444"/>
        <end position="477"/>
    </location>
</feature>
<dbReference type="KEGG" id="bdr:105227288"/>
<dbReference type="Pfam" id="PF15862">
    <property type="entry name" value="Coilin_N"/>
    <property type="match status" value="1"/>
</dbReference>
<proteinExistence type="predicted"/>
<name>A0A6I9V618_BACDO</name>